<name>A0AC35TTY0_9BILA</name>
<evidence type="ECO:0000313" key="1">
    <source>
        <dbReference type="Proteomes" id="UP000095286"/>
    </source>
</evidence>
<reference evidence="2" key="1">
    <citation type="submission" date="2016-11" db="UniProtKB">
        <authorList>
            <consortium name="WormBaseParasite"/>
        </authorList>
    </citation>
    <scope>IDENTIFICATION</scope>
    <source>
        <strain evidence="2">KR3021</strain>
    </source>
</reference>
<evidence type="ECO:0000313" key="2">
    <source>
        <dbReference type="WBParaSite" id="RSKR_0000413800.1"/>
    </source>
</evidence>
<sequence length="320" mass="36409">MPVAVHNNSNNVGNSPLSYSRFLLAEMIKPTDEETTKYPVFTSKDPSLVNNPILYGTEKYLHAFAEIDDTSRVCHICGSPFDIRVKNGGINNNCYLNKKNGSRFIFNREHITHVMPRQKMSVFKTFPNYTKDHQKVVSIHCDIVFTDDGIEVGACYVVSNKYALLYASFVKVNAPLLALGEKKFNYEITRNDVINAHVDQKELLAELGKLISKKTIIIGYKLDLVFRCLGIVHSRFIDLETMQMTTRQYADLRKELKLSNDVKAEQIIRILHSEVKATMYMQTVYAIYDQYLAKFKAFGSLGCKNDSIKPGKPNTIKKGK</sequence>
<accession>A0AC35TTY0</accession>
<organism evidence="1 2">
    <name type="scientific">Rhabditophanes sp. KR3021</name>
    <dbReference type="NCBI Taxonomy" id="114890"/>
    <lineage>
        <taxon>Eukaryota</taxon>
        <taxon>Metazoa</taxon>
        <taxon>Ecdysozoa</taxon>
        <taxon>Nematoda</taxon>
        <taxon>Chromadorea</taxon>
        <taxon>Rhabditida</taxon>
        <taxon>Tylenchina</taxon>
        <taxon>Panagrolaimomorpha</taxon>
        <taxon>Strongyloidoidea</taxon>
        <taxon>Alloionematidae</taxon>
        <taxon>Rhabditophanes</taxon>
    </lineage>
</organism>
<proteinExistence type="predicted"/>
<dbReference type="WBParaSite" id="RSKR_0000413800.1">
    <property type="protein sequence ID" value="RSKR_0000413800.1"/>
    <property type="gene ID" value="RSKR_0000413800"/>
</dbReference>
<dbReference type="Proteomes" id="UP000095286">
    <property type="component" value="Unplaced"/>
</dbReference>
<protein>
    <submittedName>
        <fullName evidence="2">Exonuclease domain-containing protein</fullName>
    </submittedName>
</protein>